<dbReference type="AlphaFoldDB" id="A0A8J8NNJ2"/>
<feature type="compositionally biased region" description="Basic and acidic residues" evidence="1">
    <location>
        <begin position="339"/>
        <end position="355"/>
    </location>
</feature>
<feature type="compositionally biased region" description="Polar residues" evidence="1">
    <location>
        <begin position="364"/>
        <end position="373"/>
    </location>
</feature>
<keyword evidence="3" id="KW-1185">Reference proteome</keyword>
<name>A0A8J8NNJ2_HALGN</name>
<dbReference type="Proteomes" id="UP000785679">
    <property type="component" value="Unassembled WGS sequence"/>
</dbReference>
<protein>
    <submittedName>
        <fullName evidence="2">Uncharacterized protein</fullName>
    </submittedName>
</protein>
<feature type="compositionally biased region" description="Basic and acidic residues" evidence="1">
    <location>
        <begin position="163"/>
        <end position="173"/>
    </location>
</feature>
<sequence>MSDQKEEYDWESDIQPPQIPLCPVCEAHVINVTCYGPCCKASVFPQQFCHPCLIKHLKRPPRELNSNGIYRLAVREAGLIIVEKWRDLRKQPEQASQQNQSANSTQRSAVVSQSRESLLISKPRDSVKIEVPPSFFDHSLQYYPDALQESVHFSSSSSSNQNEEVKQGERKEDIEVLKDMSSFKDNLLEGSKQSISQEKLAVVVNDQLRDQGIFSHIAWKNEEIIQSSQTASAVPQQVTEVARQLEALDNNNTQDGDQIKEEAISSSLESGLDQVHEALQRMPETSSSLFDSQKEEVKQGEQYSSILQELRSSKQSNSQRRRDNDAFLSLMKGKNGIQMKEKANQRSTQHKDRNIQELQAHKQFPNQSMIDSISNSKNKANGNKENENNSCNTVEQSANSSLDSRMHVFDENKIAEDSQN</sequence>
<reference evidence="2" key="1">
    <citation type="submission" date="2019-06" db="EMBL/GenBank/DDBJ databases">
        <authorList>
            <person name="Zheng W."/>
        </authorList>
    </citation>
    <scope>NUCLEOTIDE SEQUENCE</scope>
    <source>
        <strain evidence="2">QDHG01</strain>
    </source>
</reference>
<evidence type="ECO:0000313" key="2">
    <source>
        <dbReference type="EMBL" id="TNV78937.1"/>
    </source>
</evidence>
<comment type="caution">
    <text evidence="2">The sequence shown here is derived from an EMBL/GenBank/DDBJ whole genome shotgun (WGS) entry which is preliminary data.</text>
</comment>
<gene>
    <name evidence="2" type="ORF">FGO68_gene17408</name>
</gene>
<feature type="region of interest" description="Disordered" evidence="1">
    <location>
        <begin position="151"/>
        <end position="173"/>
    </location>
</feature>
<evidence type="ECO:0000256" key="1">
    <source>
        <dbReference type="SAM" id="MobiDB-lite"/>
    </source>
</evidence>
<feature type="compositionally biased region" description="Basic and acidic residues" evidence="1">
    <location>
        <begin position="404"/>
        <end position="420"/>
    </location>
</feature>
<feature type="compositionally biased region" description="Polar residues" evidence="1">
    <location>
        <begin position="393"/>
        <end position="403"/>
    </location>
</feature>
<organism evidence="2 3">
    <name type="scientific">Halteria grandinella</name>
    <dbReference type="NCBI Taxonomy" id="5974"/>
    <lineage>
        <taxon>Eukaryota</taxon>
        <taxon>Sar</taxon>
        <taxon>Alveolata</taxon>
        <taxon>Ciliophora</taxon>
        <taxon>Intramacronucleata</taxon>
        <taxon>Spirotrichea</taxon>
        <taxon>Stichotrichia</taxon>
        <taxon>Sporadotrichida</taxon>
        <taxon>Halteriidae</taxon>
        <taxon>Halteria</taxon>
    </lineage>
</organism>
<evidence type="ECO:0000313" key="3">
    <source>
        <dbReference type="Proteomes" id="UP000785679"/>
    </source>
</evidence>
<feature type="region of interest" description="Disordered" evidence="1">
    <location>
        <begin position="281"/>
        <end position="420"/>
    </location>
</feature>
<accession>A0A8J8NNJ2</accession>
<proteinExistence type="predicted"/>
<dbReference type="EMBL" id="RRYP01009620">
    <property type="protein sequence ID" value="TNV78937.1"/>
    <property type="molecule type" value="Genomic_DNA"/>
</dbReference>